<feature type="region of interest" description="Disordered" evidence="8">
    <location>
        <begin position="1084"/>
        <end position="1265"/>
    </location>
</feature>
<evidence type="ECO:0000256" key="2">
    <source>
        <dbReference type="ARBA" id="ARBA00006994"/>
    </source>
</evidence>
<evidence type="ECO:0000313" key="12">
    <source>
        <dbReference type="Proteomes" id="UP001491310"/>
    </source>
</evidence>
<dbReference type="Gene3D" id="1.25.40.1050">
    <property type="match status" value="1"/>
</dbReference>
<feature type="domain" description="Xrn1 helical" evidence="10">
    <location>
        <begin position="324"/>
        <end position="420"/>
    </location>
</feature>
<evidence type="ECO:0000256" key="8">
    <source>
        <dbReference type="SAM" id="MobiDB-lite"/>
    </source>
</evidence>
<evidence type="ECO:0000256" key="3">
    <source>
        <dbReference type="ARBA" id="ARBA00022664"/>
    </source>
</evidence>
<keyword evidence="12" id="KW-1185">Reference proteome</keyword>
<dbReference type="InterPro" id="IPR017151">
    <property type="entry name" value="Xrn2/3/4"/>
</dbReference>
<feature type="domain" description="Xrn1 N-terminal" evidence="9">
    <location>
        <begin position="1"/>
        <end position="253"/>
    </location>
</feature>
<dbReference type="InterPro" id="IPR041412">
    <property type="entry name" value="Xrn1_helical"/>
</dbReference>
<evidence type="ECO:0000256" key="1">
    <source>
        <dbReference type="ARBA" id="ARBA00004123"/>
    </source>
</evidence>
<feature type="compositionally biased region" description="Low complexity" evidence="8">
    <location>
        <begin position="1159"/>
        <end position="1184"/>
    </location>
</feature>
<keyword evidence="3" id="KW-0507">mRNA processing</keyword>
<feature type="compositionally biased region" description="Low complexity" evidence="8">
    <location>
        <begin position="1125"/>
        <end position="1146"/>
    </location>
</feature>
<proteinExistence type="inferred from homology"/>
<reference evidence="11 12" key="1">
    <citation type="journal article" date="2024" name="Nat. Commun.">
        <title>Phylogenomics reveals the evolutionary origins of lichenization in chlorophyte algae.</title>
        <authorList>
            <person name="Puginier C."/>
            <person name="Libourel C."/>
            <person name="Otte J."/>
            <person name="Skaloud P."/>
            <person name="Haon M."/>
            <person name="Grisel S."/>
            <person name="Petersen M."/>
            <person name="Berrin J.G."/>
            <person name="Delaux P.M."/>
            <person name="Dal Grande F."/>
            <person name="Keller J."/>
        </authorList>
    </citation>
    <scope>NUCLEOTIDE SEQUENCE [LARGE SCALE GENOMIC DNA]</scope>
    <source>
        <strain evidence="11 12">SAG 216-7</strain>
    </source>
</reference>
<sequence>MGVPAFYRWLSQKYPLIIQDCIEEWAQEVGGVEVPVDFSEPNPNDLEFDNLYLDMNGIIHPCFHPEDRAPPTTETEVFLVMFDYIDRLFGIVRPRKLLYMAIDGVAPRAKMNQQRSRRFRAAQDAELKEKEEEALREEFAKQGIKVPKPDKSETWDSNTITPGTPFMHRLSLALQYYIHLRLNNDPGWRGITVILSDANVPGEGEHKIMAYIREQRGRPGWNPDTRHCLYGLDADLIMLGLATHEPRFVILREVVFQANKEEKPLLEQVQRAQMLARNNDSADAAPEKEERKEQIARKPYQFLLVNRLREYLALEFRMEAPFPIDTERIYDDFVFMCFFVGNDFLPHMPTLDIREGAIELLMATYKLEFPRTGYLTNAAEVNLVAVEQFIRVVGEKEDAIFQRRMRMLQRDKQRRERDKSMPGGGRGRGRGRGRGPGKWTAAAPSADFLASLQPVSGPGSAANGRAPPPILGPVAPPPVPFNLPPAPPLRAALPPQQAVFQETKQAPNAPSSNKSFAQILKERMLAGGKRASSEEEDAEGRSKKLRLDPSANGAAMEAEVVKTEEAVSELKVESSEAIVETVVKESVEEVKLDPGTVKAEGEGAPPDPAEFWAELQGLAPEAQVKAEDATENVEAANGQTVVGEAGVDGAEIEDEDGDVAEEPDLEDEEGAEALLAPAAEQTEQFNEQLKDRLKSNVDRFEEMVVHEEEIRLGDEGWKGRYYKAKTGVEGPEQVEMVRGMVQEYVRGLCWVMRYYYDGVASWTWFYPYHYAPFASDLVSLSSIDVSFSEGTPFKPFNQLMGVLPAASRHCLPQRYQELFVDPASPILDFYPDNFAVDMNGKRFAWQGVALLPFIDEERLLAAVAEVEGSLTEEERRRNGRRIDLLFVSSSHPVAPDMFELADLAAAVSSAEERRNIQRIIDPKLTGGMSGALVPPEGEVCAAVVATPFRTLGDDVTSNATCTALYINPPHQKHVARPLEGQGFEEPAVREEDLQPPKPLWHEDTRGRGRGNGGGGGRGQGGYNPPAGPISDAGYRMLHHTMQAGGMGMPQPQPGYYPAPAGPPSAAYGQTYAMPPGYATAPHANGGYGQTYQQPPAQGQGRGMNPYAPSYAPAPHQSQQQYAPSRPQYGAPAPQPYAAPQTRYAAPPQQPPYGGPPPQQQRYGAPRILRPQYAQQPYGQPPGAASYQPIGGGGNSYGAPAAQYQQQPQQYAAAPQAGSYTGAQQYQAPAQYSQQQQPQQNAHANVQSANPFALLQPRPRRDPRQR</sequence>
<feature type="compositionally biased region" description="Basic and acidic residues" evidence="8">
    <location>
        <begin position="986"/>
        <end position="1006"/>
    </location>
</feature>
<comment type="similarity">
    <text evidence="2">Belongs to the 5'-3' exonuclease family. XRN2/RAT1 subfamily.</text>
</comment>
<protein>
    <submittedName>
        <fullName evidence="11">Uncharacterized protein</fullName>
    </submittedName>
</protein>
<evidence type="ECO:0000256" key="6">
    <source>
        <dbReference type="ARBA" id="ARBA00022839"/>
    </source>
</evidence>
<organism evidence="11 12">
    <name type="scientific">Coccomyxa subellipsoidea</name>
    <dbReference type="NCBI Taxonomy" id="248742"/>
    <lineage>
        <taxon>Eukaryota</taxon>
        <taxon>Viridiplantae</taxon>
        <taxon>Chlorophyta</taxon>
        <taxon>core chlorophytes</taxon>
        <taxon>Trebouxiophyceae</taxon>
        <taxon>Trebouxiophyceae incertae sedis</taxon>
        <taxon>Coccomyxaceae</taxon>
        <taxon>Coccomyxa</taxon>
    </lineage>
</organism>
<accession>A0ABR2YKG3</accession>
<evidence type="ECO:0000256" key="7">
    <source>
        <dbReference type="ARBA" id="ARBA00023242"/>
    </source>
</evidence>
<dbReference type="PANTHER" id="PTHR12341:SF41">
    <property type="entry name" value="5'-3' EXORIBONUCLEASE 2"/>
    <property type="match status" value="1"/>
</dbReference>
<feature type="domain" description="Xrn1 helical" evidence="10">
    <location>
        <begin position="653"/>
        <end position="993"/>
    </location>
</feature>
<gene>
    <name evidence="11" type="ORF">WJX75_001544</name>
</gene>
<dbReference type="CDD" id="cd18673">
    <property type="entry name" value="PIN_XRN1-2-like"/>
    <property type="match status" value="1"/>
</dbReference>
<keyword evidence="7" id="KW-0539">Nucleus</keyword>
<feature type="region of interest" description="Disordered" evidence="8">
    <location>
        <begin position="526"/>
        <end position="551"/>
    </location>
</feature>
<feature type="compositionally biased region" description="Pro residues" evidence="8">
    <location>
        <begin position="1147"/>
        <end position="1158"/>
    </location>
</feature>
<comment type="caution">
    <text evidence="11">The sequence shown here is derived from an EMBL/GenBank/DDBJ whole genome shotgun (WGS) entry which is preliminary data.</text>
</comment>
<comment type="subcellular location">
    <subcellularLocation>
        <location evidence="1">Nucleus</location>
    </subcellularLocation>
</comment>
<keyword evidence="4" id="KW-0540">Nuclease</keyword>
<dbReference type="Gene3D" id="3.40.50.12390">
    <property type="match status" value="2"/>
</dbReference>
<dbReference type="EMBL" id="JALJOT010000009">
    <property type="protein sequence ID" value="KAK9907328.1"/>
    <property type="molecule type" value="Genomic_DNA"/>
</dbReference>
<dbReference type="PANTHER" id="PTHR12341">
    <property type="entry name" value="5'-&gt;3' EXORIBONUCLEASE"/>
    <property type="match status" value="1"/>
</dbReference>
<feature type="region of interest" description="Disordered" evidence="8">
    <location>
        <begin position="986"/>
        <end position="1028"/>
    </location>
</feature>
<name>A0ABR2YKG3_9CHLO</name>
<evidence type="ECO:0000256" key="4">
    <source>
        <dbReference type="ARBA" id="ARBA00022722"/>
    </source>
</evidence>
<dbReference type="InterPro" id="IPR004859">
    <property type="entry name" value="Xrn1_N"/>
</dbReference>
<feature type="compositionally biased region" description="Gly residues" evidence="8">
    <location>
        <begin position="1009"/>
        <end position="1021"/>
    </location>
</feature>
<dbReference type="Pfam" id="PF03159">
    <property type="entry name" value="XRN_N"/>
    <property type="match status" value="1"/>
</dbReference>
<dbReference type="PIRSF" id="PIRSF037239">
    <property type="entry name" value="Exonuclease_Xrn2"/>
    <property type="match status" value="1"/>
</dbReference>
<keyword evidence="5" id="KW-0378">Hydrolase</keyword>
<evidence type="ECO:0000313" key="11">
    <source>
        <dbReference type="EMBL" id="KAK9907328.1"/>
    </source>
</evidence>
<feature type="compositionally biased region" description="Basic and acidic residues" evidence="8">
    <location>
        <begin position="408"/>
        <end position="420"/>
    </location>
</feature>
<dbReference type="Proteomes" id="UP001491310">
    <property type="component" value="Unassembled WGS sequence"/>
</dbReference>
<feature type="region of interest" description="Disordered" evidence="8">
    <location>
        <begin position="406"/>
        <end position="441"/>
    </location>
</feature>
<evidence type="ECO:0000259" key="10">
    <source>
        <dbReference type="Pfam" id="PF17846"/>
    </source>
</evidence>
<evidence type="ECO:0000259" key="9">
    <source>
        <dbReference type="Pfam" id="PF03159"/>
    </source>
</evidence>
<dbReference type="Pfam" id="PF17846">
    <property type="entry name" value="XRN_M"/>
    <property type="match status" value="2"/>
</dbReference>
<feature type="compositionally biased region" description="Low complexity" evidence="8">
    <location>
        <begin position="1198"/>
        <end position="1246"/>
    </location>
</feature>
<evidence type="ECO:0000256" key="5">
    <source>
        <dbReference type="ARBA" id="ARBA00022801"/>
    </source>
</evidence>
<keyword evidence="6" id="KW-0269">Exonuclease</keyword>
<dbReference type="InterPro" id="IPR027073">
    <property type="entry name" value="5_3_exoribonuclease"/>
</dbReference>